<dbReference type="OrthoDB" id="419554at2759"/>
<dbReference type="Proteomes" id="UP000601435">
    <property type="component" value="Unassembled WGS sequence"/>
</dbReference>
<protein>
    <submittedName>
        <fullName evidence="2">Ycf43 protein</fullName>
    </submittedName>
</protein>
<dbReference type="AlphaFoldDB" id="A0A812M1T5"/>
<gene>
    <name evidence="2" type="primary">ycf43</name>
    <name evidence="2" type="ORF">SNEC2469_LOCUS5639</name>
</gene>
<keyword evidence="1" id="KW-0812">Transmembrane</keyword>
<proteinExistence type="predicted"/>
<feature type="transmembrane region" description="Helical" evidence="1">
    <location>
        <begin position="412"/>
        <end position="435"/>
    </location>
</feature>
<evidence type="ECO:0000256" key="1">
    <source>
        <dbReference type="SAM" id="Phobius"/>
    </source>
</evidence>
<name>A0A812M1T5_9DINO</name>
<accession>A0A812M1T5</accession>
<dbReference type="EMBL" id="CAJNJA010010342">
    <property type="protein sequence ID" value="CAE7256505.1"/>
    <property type="molecule type" value="Genomic_DNA"/>
</dbReference>
<keyword evidence="3" id="KW-1185">Reference proteome</keyword>
<keyword evidence="1" id="KW-1133">Transmembrane helix</keyword>
<feature type="transmembrane region" description="Helical" evidence="1">
    <location>
        <begin position="291"/>
        <end position="310"/>
    </location>
</feature>
<evidence type="ECO:0000313" key="2">
    <source>
        <dbReference type="EMBL" id="CAE7256505.1"/>
    </source>
</evidence>
<evidence type="ECO:0000313" key="3">
    <source>
        <dbReference type="Proteomes" id="UP000601435"/>
    </source>
</evidence>
<sequence length="634" mass="70860">MAAVLPSVPNVAGLLHWACGRGRAEAPALLVAPPHRLLPALSDLDDAERLERLQYWGSVNLLSPLLMAVICESLRLAFRLAKLRIYPSFKPIPQEDVELRALSMAPGSPVEEKLEMGGFLGGVAAYHLLCGGLVALAVSNSWISSHAGGGVAWELWAIWQQLCLWTLFLQNLLRCCMVDAEALGASTWKAVLLYTVPCVSDLFDTMKDWLITGICFLEPRTPWGFPVGALLVSLELTLLLAGRLPRCIPLHEEISLSLPLLPLQVLFALASLSLAAGPGCVRFWATLYANLRYGLYSFVVLPATVLLYALRSLAALLLLALQWLACVVAFLAMAIIDIPVLVVSIFDSSVIRSAVTAERRCLNSYCSMAWYQPGEWFNQTNTSVHSKSLTVTDVDSMSQEQSQDMQGWMHGVYLYLADGGLLFTFSIYVVIYSYLQVLAHEDGKRDLRKSFWPILELRRPARPVAERFTEWSVRSAGNLSVDFLSSSRLMMAWTRDWPQVVIGLVLVWRYNLQHHHDGFGLAGISTIISLCKGLLIPSFQACLCQWQENRALDALEVLISWERLPALARRLDQTFSRIRRSEVEQKLETLVAKQSLEVLQRFNVTERSLFRPVVSAVEQWMSDCLPLESDQVQE</sequence>
<reference evidence="2" key="1">
    <citation type="submission" date="2021-02" db="EMBL/GenBank/DDBJ databases">
        <authorList>
            <person name="Dougan E. K."/>
            <person name="Rhodes N."/>
            <person name="Thang M."/>
            <person name="Chan C."/>
        </authorList>
    </citation>
    <scope>NUCLEOTIDE SEQUENCE</scope>
</reference>
<feature type="non-terminal residue" evidence="2">
    <location>
        <position position="1"/>
    </location>
</feature>
<keyword evidence="1" id="KW-0472">Membrane</keyword>
<organism evidence="2 3">
    <name type="scientific">Symbiodinium necroappetens</name>
    <dbReference type="NCBI Taxonomy" id="1628268"/>
    <lineage>
        <taxon>Eukaryota</taxon>
        <taxon>Sar</taxon>
        <taxon>Alveolata</taxon>
        <taxon>Dinophyceae</taxon>
        <taxon>Suessiales</taxon>
        <taxon>Symbiodiniaceae</taxon>
        <taxon>Symbiodinium</taxon>
    </lineage>
</organism>
<comment type="caution">
    <text evidence="2">The sequence shown here is derived from an EMBL/GenBank/DDBJ whole genome shotgun (WGS) entry which is preliminary data.</text>
</comment>
<feature type="transmembrane region" description="Helical" evidence="1">
    <location>
        <begin position="263"/>
        <end position="285"/>
    </location>
</feature>
<feature type="transmembrane region" description="Helical" evidence="1">
    <location>
        <begin position="317"/>
        <end position="346"/>
    </location>
</feature>